<comment type="caution">
    <text evidence="1">The sequence shown here is derived from an EMBL/GenBank/DDBJ whole genome shotgun (WGS) entry which is preliminary data.</text>
</comment>
<sequence>MEWTVDDVKESLLFVTAQSDVHVNIALFIDALDERTGDHRELLSLLHNLSKHARSANFRLRLCLASRPENIFQDAFTHAPGFAIPDMTKENIRQYRGTL</sequence>
<organism evidence="1 2">
    <name type="scientific">[Emmonsia] crescens</name>
    <dbReference type="NCBI Taxonomy" id="73230"/>
    <lineage>
        <taxon>Eukaryota</taxon>
        <taxon>Fungi</taxon>
        <taxon>Dikarya</taxon>
        <taxon>Ascomycota</taxon>
        <taxon>Pezizomycotina</taxon>
        <taxon>Eurotiomycetes</taxon>
        <taxon>Eurotiomycetidae</taxon>
        <taxon>Onygenales</taxon>
        <taxon>Ajellomycetaceae</taxon>
        <taxon>Emergomyces</taxon>
    </lineage>
</organism>
<dbReference type="AlphaFoldDB" id="A0A0G2J694"/>
<dbReference type="Proteomes" id="UP000034164">
    <property type="component" value="Unassembled WGS sequence"/>
</dbReference>
<name>A0A0G2J694_9EURO</name>
<protein>
    <recommendedName>
        <fullName evidence="3">NACHT domain-containing protein</fullName>
    </recommendedName>
</protein>
<dbReference type="PANTHER" id="PTHR10039">
    <property type="entry name" value="AMELOGENIN"/>
    <property type="match status" value="1"/>
</dbReference>
<accession>A0A0G2J694</accession>
<evidence type="ECO:0000313" key="1">
    <source>
        <dbReference type="EMBL" id="KKZ67414.1"/>
    </source>
</evidence>
<gene>
    <name evidence="1" type="ORF">EMCG_06942</name>
</gene>
<dbReference type="OrthoDB" id="443402at2759"/>
<dbReference type="VEuPathDB" id="FungiDB:EMCG_06942"/>
<evidence type="ECO:0000313" key="2">
    <source>
        <dbReference type="Proteomes" id="UP000034164"/>
    </source>
</evidence>
<evidence type="ECO:0008006" key="3">
    <source>
        <dbReference type="Google" id="ProtNLM"/>
    </source>
</evidence>
<reference evidence="2" key="1">
    <citation type="journal article" date="2015" name="PLoS Genet.">
        <title>The dynamic genome and transcriptome of the human fungal pathogen Blastomyces and close relative Emmonsia.</title>
        <authorList>
            <person name="Munoz J.F."/>
            <person name="Gauthier G.M."/>
            <person name="Desjardins C.A."/>
            <person name="Gallo J.E."/>
            <person name="Holder J."/>
            <person name="Sullivan T.D."/>
            <person name="Marty A.J."/>
            <person name="Carmen J.C."/>
            <person name="Chen Z."/>
            <person name="Ding L."/>
            <person name="Gujja S."/>
            <person name="Magrini V."/>
            <person name="Misas E."/>
            <person name="Mitreva M."/>
            <person name="Priest M."/>
            <person name="Saif S."/>
            <person name="Whiston E.A."/>
            <person name="Young S."/>
            <person name="Zeng Q."/>
            <person name="Goldman W.E."/>
            <person name="Mardis E.R."/>
            <person name="Taylor J.W."/>
            <person name="McEwen J.G."/>
            <person name="Clay O.K."/>
            <person name="Klein B.S."/>
            <person name="Cuomo C.A."/>
        </authorList>
    </citation>
    <scope>NUCLEOTIDE SEQUENCE [LARGE SCALE GENOMIC DNA]</scope>
    <source>
        <strain evidence="2">UAMH 3008</strain>
    </source>
</reference>
<dbReference type="EMBL" id="LCZI01000263">
    <property type="protein sequence ID" value="KKZ67414.1"/>
    <property type="molecule type" value="Genomic_DNA"/>
</dbReference>
<dbReference type="PANTHER" id="PTHR10039:SF5">
    <property type="entry name" value="NACHT DOMAIN-CONTAINING PROTEIN"/>
    <property type="match status" value="1"/>
</dbReference>
<proteinExistence type="predicted"/>